<dbReference type="AlphaFoldDB" id="A0ABD6CG21"/>
<evidence type="ECO:0008006" key="5">
    <source>
        <dbReference type="Google" id="ProtNLM"/>
    </source>
</evidence>
<dbReference type="Proteomes" id="UP001597119">
    <property type="component" value="Unassembled WGS sequence"/>
</dbReference>
<evidence type="ECO:0000313" key="4">
    <source>
        <dbReference type="Proteomes" id="UP001597119"/>
    </source>
</evidence>
<dbReference type="EMBL" id="JBHUDJ010000014">
    <property type="protein sequence ID" value="MFD1588631.1"/>
    <property type="molecule type" value="Genomic_DNA"/>
</dbReference>
<reference evidence="3 4" key="1">
    <citation type="journal article" date="2019" name="Int. J. Syst. Evol. Microbiol.">
        <title>The Global Catalogue of Microorganisms (GCM) 10K type strain sequencing project: providing services to taxonomists for standard genome sequencing and annotation.</title>
        <authorList>
            <consortium name="The Broad Institute Genomics Platform"/>
            <consortium name="The Broad Institute Genome Sequencing Center for Infectious Disease"/>
            <person name="Wu L."/>
            <person name="Ma J."/>
        </authorList>
    </citation>
    <scope>NUCLEOTIDE SEQUENCE [LARGE SCALE GENOMIC DNA]</scope>
    <source>
        <strain evidence="3 4">CGMCC 1.12125</strain>
    </source>
</reference>
<evidence type="ECO:0000313" key="3">
    <source>
        <dbReference type="EMBL" id="MFD1588631.1"/>
    </source>
</evidence>
<organism evidence="3 4">
    <name type="scientific">Halorientalis brevis</name>
    <dbReference type="NCBI Taxonomy" id="1126241"/>
    <lineage>
        <taxon>Archaea</taxon>
        <taxon>Methanobacteriati</taxon>
        <taxon>Methanobacteriota</taxon>
        <taxon>Stenosarchaea group</taxon>
        <taxon>Halobacteria</taxon>
        <taxon>Halobacteriales</taxon>
        <taxon>Haloarculaceae</taxon>
        <taxon>Halorientalis</taxon>
    </lineage>
</organism>
<proteinExistence type="predicted"/>
<dbReference type="RefSeq" id="WP_247378282.1">
    <property type="nucleotide sequence ID" value="NZ_JALLGV010000005.1"/>
</dbReference>
<evidence type="ECO:0000256" key="2">
    <source>
        <dbReference type="SAM" id="Phobius"/>
    </source>
</evidence>
<accession>A0ABD6CG21</accession>
<protein>
    <recommendedName>
        <fullName evidence="5">Ba3-type terminal oxidase subunit CbaD</fullName>
    </recommendedName>
</protein>
<sequence length="77" mass="8479">MAEVEAGTNTEGDIPGADAYADGTLVRDPEVETPLSQEEFDPKGTLMLLLIYFIILTLMWSFTYFVEFLGRTGTVIG</sequence>
<keyword evidence="2" id="KW-0812">Transmembrane</keyword>
<feature type="transmembrane region" description="Helical" evidence="2">
    <location>
        <begin position="46"/>
        <end position="66"/>
    </location>
</feature>
<gene>
    <name evidence="3" type="ORF">ACFR9U_16755</name>
</gene>
<keyword evidence="2" id="KW-0472">Membrane</keyword>
<feature type="region of interest" description="Disordered" evidence="1">
    <location>
        <begin position="1"/>
        <end position="21"/>
    </location>
</feature>
<keyword evidence="4" id="KW-1185">Reference proteome</keyword>
<evidence type="ECO:0000256" key="1">
    <source>
        <dbReference type="SAM" id="MobiDB-lite"/>
    </source>
</evidence>
<keyword evidence="2" id="KW-1133">Transmembrane helix</keyword>
<comment type="caution">
    <text evidence="3">The sequence shown here is derived from an EMBL/GenBank/DDBJ whole genome shotgun (WGS) entry which is preliminary data.</text>
</comment>
<name>A0ABD6CG21_9EURY</name>